<accession>A0AAN7SL96</accession>
<comment type="caution">
    <text evidence="3">The sequence shown here is derived from an EMBL/GenBank/DDBJ whole genome shotgun (WGS) entry which is preliminary data.</text>
</comment>
<evidence type="ECO:0000259" key="2">
    <source>
        <dbReference type="Pfam" id="PF07992"/>
    </source>
</evidence>
<dbReference type="PANTHER" id="PTHR43735:SF24">
    <property type="entry name" value="NUCLEOTIDE-DISULPHIDE OXIDOREDUCTASE AMID-LIKE, PUTATIVE (AFU_ORTHOLOGUE AFUA_1G17180)-RELATED"/>
    <property type="match status" value="1"/>
</dbReference>
<organism evidence="3 4">
    <name type="scientific">Lithohypha guttulata</name>
    <dbReference type="NCBI Taxonomy" id="1690604"/>
    <lineage>
        <taxon>Eukaryota</taxon>
        <taxon>Fungi</taxon>
        <taxon>Dikarya</taxon>
        <taxon>Ascomycota</taxon>
        <taxon>Pezizomycotina</taxon>
        <taxon>Eurotiomycetes</taxon>
        <taxon>Chaetothyriomycetidae</taxon>
        <taxon>Chaetothyriales</taxon>
        <taxon>Trichomeriaceae</taxon>
        <taxon>Lithohypha</taxon>
    </lineage>
</organism>
<dbReference type="PANTHER" id="PTHR43735">
    <property type="entry name" value="APOPTOSIS-INDUCING FACTOR 1"/>
    <property type="match status" value="1"/>
</dbReference>
<dbReference type="InterPro" id="IPR036188">
    <property type="entry name" value="FAD/NAD-bd_sf"/>
</dbReference>
<evidence type="ECO:0000313" key="4">
    <source>
        <dbReference type="Proteomes" id="UP001309876"/>
    </source>
</evidence>
<proteinExistence type="predicted"/>
<dbReference type="SUPFAM" id="SSF51905">
    <property type="entry name" value="FAD/NAD(P)-binding domain"/>
    <property type="match status" value="1"/>
</dbReference>
<dbReference type="EMBL" id="JAVRRJ010000018">
    <property type="protein sequence ID" value="KAK5080228.1"/>
    <property type="molecule type" value="Genomic_DNA"/>
</dbReference>
<gene>
    <name evidence="3" type="ORF">LTR05_008741</name>
</gene>
<dbReference type="InterPro" id="IPR023753">
    <property type="entry name" value="FAD/NAD-binding_dom"/>
</dbReference>
<dbReference type="GO" id="GO:0004174">
    <property type="term" value="F:electron-transferring-flavoprotein dehydrogenase activity"/>
    <property type="evidence" value="ECO:0007669"/>
    <property type="project" value="TreeGrafter"/>
</dbReference>
<sequence>MAVAPVGRHMHVVIAGGAYGGLSTALNLLRLSSPGNTISELLDGEARIPHGKPQYVPDYANDKRSPANKRTHRGQMRLDAHTLLSTIKKPKITIIEARDGYYHQVGTPLAHTSSSYTSRPWINYSDFHELSDPNVTVVRGTVEKVDLGSKIVKYSDGSAGNHKTIRDLDYDYLVIATGLRRMWPVVLLAMEKKQYEKDSQQFIKKIENCRNGVIVVGGGAIGIETAAEIKHQHPTIPVTLVHSRKRLLSSEPLSSEFQQTVLDLLRQQGVSVVLGHRVIKSVETITNKHQNGISNIHLDDGTALSADMVINANKGAKPATEFLPEDVLDENGFVKVASTGQLSGAQPGCSSVFALGDVVSSSEGIKLASTAIRAGRGVAMNIASCMMANQPGVVSYHARQMDIAIPNDTLKIVVGGTAAAYAQGKFTFGVDVRKKIFGDDVALSRGLRALGVIMAE</sequence>
<feature type="region of interest" description="Disordered" evidence="1">
    <location>
        <begin position="49"/>
        <end position="72"/>
    </location>
</feature>
<keyword evidence="4" id="KW-1185">Reference proteome</keyword>
<evidence type="ECO:0000256" key="1">
    <source>
        <dbReference type="SAM" id="MobiDB-lite"/>
    </source>
</evidence>
<evidence type="ECO:0000313" key="3">
    <source>
        <dbReference type="EMBL" id="KAK5080228.1"/>
    </source>
</evidence>
<reference evidence="3 4" key="1">
    <citation type="submission" date="2023-08" db="EMBL/GenBank/DDBJ databases">
        <title>Black Yeasts Isolated from many extreme environments.</title>
        <authorList>
            <person name="Coleine C."/>
            <person name="Stajich J.E."/>
            <person name="Selbmann L."/>
        </authorList>
    </citation>
    <scope>NUCLEOTIDE SEQUENCE [LARGE SCALE GENOMIC DNA]</scope>
    <source>
        <strain evidence="3 4">CCFEE 5910</strain>
    </source>
</reference>
<dbReference type="GO" id="GO:0050660">
    <property type="term" value="F:flavin adenine dinucleotide binding"/>
    <property type="evidence" value="ECO:0007669"/>
    <property type="project" value="TreeGrafter"/>
</dbReference>
<dbReference type="PRINTS" id="PR00411">
    <property type="entry name" value="PNDRDTASEI"/>
</dbReference>
<dbReference type="GO" id="GO:0005737">
    <property type="term" value="C:cytoplasm"/>
    <property type="evidence" value="ECO:0007669"/>
    <property type="project" value="TreeGrafter"/>
</dbReference>
<name>A0AAN7SL96_9EURO</name>
<protein>
    <recommendedName>
        <fullName evidence="2">FAD/NAD(P)-binding domain-containing protein</fullName>
    </recommendedName>
</protein>
<dbReference type="Proteomes" id="UP001309876">
    <property type="component" value="Unassembled WGS sequence"/>
</dbReference>
<dbReference type="Pfam" id="PF07992">
    <property type="entry name" value="Pyr_redox_2"/>
    <property type="match status" value="1"/>
</dbReference>
<dbReference type="PRINTS" id="PR00368">
    <property type="entry name" value="FADPNR"/>
</dbReference>
<dbReference type="AlphaFoldDB" id="A0AAN7SL96"/>
<feature type="domain" description="FAD/NAD(P)-binding" evidence="2">
    <location>
        <begin position="11"/>
        <end position="375"/>
    </location>
</feature>
<dbReference type="Gene3D" id="3.50.50.60">
    <property type="entry name" value="FAD/NAD(P)-binding domain"/>
    <property type="match status" value="2"/>
</dbReference>